<accession>A0A8J5ZT26</accession>
<dbReference type="InterPro" id="IPR015824">
    <property type="entry name" value="Phosphoglycerate_kinase_N"/>
</dbReference>
<dbReference type="GO" id="GO:0005524">
    <property type="term" value="F:ATP binding"/>
    <property type="evidence" value="ECO:0007669"/>
    <property type="project" value="UniProtKB-KW"/>
</dbReference>
<dbReference type="EC" id="2.7.2.3" evidence="3"/>
<evidence type="ECO:0000256" key="3">
    <source>
        <dbReference type="ARBA" id="ARBA00013061"/>
    </source>
</evidence>
<comment type="caution">
    <text evidence="8">The sequence shown here is derived from an EMBL/GenBank/DDBJ whole genome shotgun (WGS) entry which is preliminary data.</text>
</comment>
<dbReference type="EMBL" id="JAGFMF010012145">
    <property type="protein sequence ID" value="KAG8506908.1"/>
    <property type="molecule type" value="Genomic_DNA"/>
</dbReference>
<feature type="non-terminal residue" evidence="8">
    <location>
        <position position="105"/>
    </location>
</feature>
<keyword evidence="9" id="KW-1185">Reference proteome</keyword>
<evidence type="ECO:0000256" key="7">
    <source>
        <dbReference type="ARBA" id="ARBA00022840"/>
    </source>
</evidence>
<comment type="cofactor">
    <cofactor evidence="1">
        <name>Mg(2+)</name>
        <dbReference type="ChEBI" id="CHEBI:18420"/>
    </cofactor>
</comment>
<organism evidence="8 9">
    <name type="scientific">Galemys pyrenaicus</name>
    <name type="common">Iberian desman</name>
    <name type="synonym">Pyrenean desman</name>
    <dbReference type="NCBI Taxonomy" id="202257"/>
    <lineage>
        <taxon>Eukaryota</taxon>
        <taxon>Metazoa</taxon>
        <taxon>Chordata</taxon>
        <taxon>Craniata</taxon>
        <taxon>Vertebrata</taxon>
        <taxon>Euteleostomi</taxon>
        <taxon>Mammalia</taxon>
        <taxon>Eutheria</taxon>
        <taxon>Laurasiatheria</taxon>
        <taxon>Eulipotyphla</taxon>
        <taxon>Talpidae</taxon>
        <taxon>Galemys</taxon>
    </lineage>
</organism>
<evidence type="ECO:0000256" key="1">
    <source>
        <dbReference type="ARBA" id="ARBA00001946"/>
    </source>
</evidence>
<proteinExistence type="inferred from homology"/>
<keyword evidence="6 8" id="KW-0418">Kinase</keyword>
<dbReference type="Gene3D" id="3.40.50.1260">
    <property type="entry name" value="Phosphoglycerate kinase, N-terminal domain"/>
    <property type="match status" value="1"/>
</dbReference>
<evidence type="ECO:0000256" key="5">
    <source>
        <dbReference type="ARBA" id="ARBA00022741"/>
    </source>
</evidence>
<evidence type="ECO:0000256" key="2">
    <source>
        <dbReference type="ARBA" id="ARBA00008982"/>
    </source>
</evidence>
<dbReference type="AlphaFoldDB" id="A0A8J5ZT26"/>
<evidence type="ECO:0000256" key="4">
    <source>
        <dbReference type="ARBA" id="ARBA00022679"/>
    </source>
</evidence>
<comment type="similarity">
    <text evidence="2">Belongs to the phosphoglycerate kinase family.</text>
</comment>
<keyword evidence="4" id="KW-0808">Transferase</keyword>
<keyword evidence="7" id="KW-0067">ATP-binding</keyword>
<dbReference type="GO" id="GO:0006096">
    <property type="term" value="P:glycolytic process"/>
    <property type="evidence" value="ECO:0007669"/>
    <property type="project" value="UniProtKB-UniPathway"/>
</dbReference>
<sequence length="105" mass="11733">ELSNFAKALESPEILPILGAAKIADKTQLINNMLAKVNDMIIGVEWFLHSLRAKVAIDLTCKAEKHGVNTALPVHFVITDKLDENADWPSHHGHWHTGWFDGPWS</sequence>
<evidence type="ECO:0000313" key="8">
    <source>
        <dbReference type="EMBL" id="KAG8506908.1"/>
    </source>
</evidence>
<reference evidence="8" key="1">
    <citation type="journal article" date="2021" name="Evol. Appl.">
        <title>The genome of the Pyrenean desman and the effects of bottlenecks and inbreeding on the genomic landscape of an endangered species.</title>
        <authorList>
            <person name="Escoda L."/>
            <person name="Castresana J."/>
        </authorList>
    </citation>
    <scope>NUCLEOTIDE SEQUENCE</scope>
    <source>
        <strain evidence="8">IBE-C5619</strain>
    </source>
</reference>
<evidence type="ECO:0000256" key="6">
    <source>
        <dbReference type="ARBA" id="ARBA00022777"/>
    </source>
</evidence>
<name>A0A8J5ZT26_GALPY</name>
<evidence type="ECO:0000313" key="9">
    <source>
        <dbReference type="Proteomes" id="UP000700334"/>
    </source>
</evidence>
<keyword evidence="5" id="KW-0547">Nucleotide-binding</keyword>
<dbReference type="SUPFAM" id="SSF53748">
    <property type="entry name" value="Phosphoglycerate kinase"/>
    <property type="match status" value="1"/>
</dbReference>
<dbReference type="GO" id="GO:0004618">
    <property type="term" value="F:phosphoglycerate kinase activity"/>
    <property type="evidence" value="ECO:0007669"/>
    <property type="project" value="UniProtKB-EC"/>
</dbReference>
<dbReference type="OrthoDB" id="275353at2759"/>
<gene>
    <name evidence="8" type="ORF">J0S82_005307</name>
</gene>
<dbReference type="InterPro" id="IPR036043">
    <property type="entry name" value="Phosphoglycerate_kinase_sf"/>
</dbReference>
<dbReference type="Proteomes" id="UP000700334">
    <property type="component" value="Unassembled WGS sequence"/>
</dbReference>
<protein>
    <recommendedName>
        <fullName evidence="3">phosphoglycerate kinase</fullName>
        <ecNumber evidence="3">2.7.2.3</ecNumber>
    </recommendedName>
</protein>
<dbReference type="UniPathway" id="UPA00109">
    <property type="reaction ID" value="UER00185"/>
</dbReference>